<reference evidence="3" key="1">
    <citation type="submission" date="2016-10" db="EMBL/GenBank/DDBJ databases">
        <authorList>
            <person name="Varghese N."/>
            <person name="Submissions S."/>
        </authorList>
    </citation>
    <scope>NUCLEOTIDE SEQUENCE [LARGE SCALE GENOMIC DNA]</scope>
    <source>
        <strain evidence="3">DSM 25811 / CCM 8410 / LMG 26954 / E90</strain>
    </source>
</reference>
<protein>
    <submittedName>
        <fullName evidence="2">DNA-binding transcriptional regulator, ArsR family</fullName>
    </submittedName>
</protein>
<dbReference type="PANTHER" id="PTHR38600:SF1">
    <property type="entry name" value="TRANSCRIPTIONAL REGULATORY PROTEIN"/>
    <property type="match status" value="1"/>
</dbReference>
<organism evidence="2 3">
    <name type="scientific">Niabella drilacis (strain DSM 25811 / CCM 8410 / CCUG 62505 / LMG 26954 / E90)</name>
    <dbReference type="NCBI Taxonomy" id="1285928"/>
    <lineage>
        <taxon>Bacteria</taxon>
        <taxon>Pseudomonadati</taxon>
        <taxon>Bacteroidota</taxon>
        <taxon>Chitinophagia</taxon>
        <taxon>Chitinophagales</taxon>
        <taxon>Chitinophagaceae</taxon>
        <taxon>Niabella</taxon>
    </lineage>
</organism>
<evidence type="ECO:0000313" key="3">
    <source>
        <dbReference type="Proteomes" id="UP000198757"/>
    </source>
</evidence>
<dbReference type="SMART" id="SM00418">
    <property type="entry name" value="HTH_ARSR"/>
    <property type="match status" value="1"/>
</dbReference>
<dbReference type="NCBIfam" id="NF033788">
    <property type="entry name" value="HTH_metalloreg"/>
    <property type="match status" value="1"/>
</dbReference>
<dbReference type="GO" id="GO:0003677">
    <property type="term" value="F:DNA binding"/>
    <property type="evidence" value="ECO:0007669"/>
    <property type="project" value="UniProtKB-KW"/>
</dbReference>
<proteinExistence type="predicted"/>
<dbReference type="Gene3D" id="1.10.10.10">
    <property type="entry name" value="Winged helix-like DNA-binding domain superfamily/Winged helix DNA-binding domain"/>
    <property type="match status" value="1"/>
</dbReference>
<accession>A0A1G6X3Z9</accession>
<dbReference type="PRINTS" id="PR00778">
    <property type="entry name" value="HTHARSR"/>
</dbReference>
<evidence type="ECO:0000259" key="1">
    <source>
        <dbReference type="PROSITE" id="PS50987"/>
    </source>
</evidence>
<dbReference type="RefSeq" id="WP_090391819.1">
    <property type="nucleotide sequence ID" value="NZ_FMZO01000012.1"/>
</dbReference>
<gene>
    <name evidence="2" type="ORF">SAMN04487894_112105</name>
</gene>
<dbReference type="SUPFAM" id="SSF46785">
    <property type="entry name" value="Winged helix' DNA-binding domain"/>
    <property type="match status" value="1"/>
</dbReference>
<dbReference type="OrthoDB" id="9799175at2"/>
<dbReference type="Pfam" id="PF12840">
    <property type="entry name" value="HTH_20"/>
    <property type="match status" value="1"/>
</dbReference>
<keyword evidence="3" id="KW-1185">Reference proteome</keyword>
<evidence type="ECO:0000313" key="2">
    <source>
        <dbReference type="EMBL" id="SDD72035.1"/>
    </source>
</evidence>
<dbReference type="PROSITE" id="PS50987">
    <property type="entry name" value="HTH_ARSR_2"/>
    <property type="match status" value="1"/>
</dbReference>
<dbReference type="PANTHER" id="PTHR38600">
    <property type="entry name" value="TRANSCRIPTIONAL REGULATORY PROTEIN"/>
    <property type="match status" value="1"/>
</dbReference>
<feature type="domain" description="HTH arsR-type" evidence="1">
    <location>
        <begin position="1"/>
        <end position="90"/>
    </location>
</feature>
<dbReference type="Proteomes" id="UP000198757">
    <property type="component" value="Unassembled WGS sequence"/>
</dbReference>
<dbReference type="EMBL" id="FMZO01000012">
    <property type="protein sequence ID" value="SDD72035.1"/>
    <property type="molecule type" value="Genomic_DNA"/>
</dbReference>
<sequence>MIIRRDVFQAIADPIRRQIIDLVAYQPLNLNAIASEFEVSRQAVSVHVRILTECGLLVVTQKGRERYCEARLEQLNEVSDWVTRYKALWESRFASLDNYLKNTKPQKKSNAKKNGRRK</sequence>
<dbReference type="AlphaFoldDB" id="A0A1G6X3Z9"/>
<dbReference type="InterPro" id="IPR011991">
    <property type="entry name" value="ArsR-like_HTH"/>
</dbReference>
<dbReference type="CDD" id="cd00090">
    <property type="entry name" value="HTH_ARSR"/>
    <property type="match status" value="1"/>
</dbReference>
<dbReference type="GO" id="GO:0003700">
    <property type="term" value="F:DNA-binding transcription factor activity"/>
    <property type="evidence" value="ECO:0007669"/>
    <property type="project" value="InterPro"/>
</dbReference>
<dbReference type="InterPro" id="IPR036390">
    <property type="entry name" value="WH_DNA-bd_sf"/>
</dbReference>
<dbReference type="STRING" id="1285928.SAMN04487894_112105"/>
<dbReference type="InterPro" id="IPR001845">
    <property type="entry name" value="HTH_ArsR_DNA-bd_dom"/>
</dbReference>
<name>A0A1G6X3Z9_NIADE</name>
<keyword evidence="2" id="KW-0238">DNA-binding</keyword>
<dbReference type="InterPro" id="IPR036388">
    <property type="entry name" value="WH-like_DNA-bd_sf"/>
</dbReference>